<reference evidence="2" key="1">
    <citation type="submission" date="2021-07" db="EMBL/GenBank/DDBJ databases">
        <title>Shinella sp. nov., a novel member of the genus Shinella from water.</title>
        <authorList>
            <person name="Deng Y."/>
        </authorList>
    </citation>
    <scope>NUCLEOTIDE SEQUENCE</scope>
    <source>
        <strain evidence="2">CPCC 100929</strain>
    </source>
</reference>
<dbReference type="InterPro" id="IPR000600">
    <property type="entry name" value="ROK"/>
</dbReference>
<dbReference type="PROSITE" id="PS01125">
    <property type="entry name" value="ROK"/>
    <property type="match status" value="1"/>
</dbReference>
<dbReference type="InterPro" id="IPR049874">
    <property type="entry name" value="ROK_cs"/>
</dbReference>
<accession>A0ABT1R1B0</accession>
<dbReference type="Gene3D" id="3.30.420.40">
    <property type="match status" value="2"/>
</dbReference>
<dbReference type="Gene3D" id="1.10.10.10">
    <property type="entry name" value="Winged helix-like DNA-binding domain superfamily/Winged helix DNA-binding domain"/>
    <property type="match status" value="1"/>
</dbReference>
<comment type="caution">
    <text evidence="2">The sequence shown here is derived from an EMBL/GenBank/DDBJ whole genome shotgun (WGS) entry which is preliminary data.</text>
</comment>
<dbReference type="Pfam" id="PF00480">
    <property type="entry name" value="ROK"/>
    <property type="match status" value="1"/>
</dbReference>
<dbReference type="SUPFAM" id="SSF53067">
    <property type="entry name" value="Actin-like ATPase domain"/>
    <property type="match status" value="1"/>
</dbReference>
<protein>
    <submittedName>
        <fullName evidence="2">ROK family protein</fullName>
    </submittedName>
</protein>
<dbReference type="EMBL" id="WHSB02000001">
    <property type="protein sequence ID" value="MCQ4628963.1"/>
    <property type="molecule type" value="Genomic_DNA"/>
</dbReference>
<name>A0ABT1R1B0_9HYPH</name>
<dbReference type="RefSeq" id="WP_256115050.1">
    <property type="nucleotide sequence ID" value="NZ_WHSB02000001.1"/>
</dbReference>
<dbReference type="PANTHER" id="PTHR18964">
    <property type="entry name" value="ROK (REPRESSOR, ORF, KINASE) FAMILY"/>
    <property type="match status" value="1"/>
</dbReference>
<dbReference type="InterPro" id="IPR036388">
    <property type="entry name" value="WH-like_DNA-bd_sf"/>
</dbReference>
<dbReference type="PANTHER" id="PTHR18964:SF173">
    <property type="entry name" value="GLUCOKINASE"/>
    <property type="match status" value="1"/>
</dbReference>
<keyword evidence="3" id="KW-1185">Reference proteome</keyword>
<dbReference type="SUPFAM" id="SSF46785">
    <property type="entry name" value="Winged helix' DNA-binding domain"/>
    <property type="match status" value="1"/>
</dbReference>
<evidence type="ECO:0000313" key="3">
    <source>
        <dbReference type="Proteomes" id="UP000996601"/>
    </source>
</evidence>
<evidence type="ECO:0000256" key="1">
    <source>
        <dbReference type="ARBA" id="ARBA00006479"/>
    </source>
</evidence>
<evidence type="ECO:0000313" key="2">
    <source>
        <dbReference type="EMBL" id="MCQ4628963.1"/>
    </source>
</evidence>
<dbReference type="Proteomes" id="UP000996601">
    <property type="component" value="Unassembled WGS sequence"/>
</dbReference>
<proteinExistence type="inferred from homology"/>
<dbReference type="InterPro" id="IPR043129">
    <property type="entry name" value="ATPase_NBD"/>
</dbReference>
<dbReference type="InterPro" id="IPR036390">
    <property type="entry name" value="WH_DNA-bd_sf"/>
</dbReference>
<gene>
    <name evidence="2" type="ORF">GB927_002870</name>
</gene>
<sequence>MGRHEQGHEGPTLDGAGGILSLIATGQASSRAELLQASGLSRVTVTQRLNALLSSGLVRETEETLPSGGRPTRVLAINAASGFLLVANIGETHIHLAAMDLTPAIIAQATLPFSVTSGPEATLQQVGDVFEALAAEAEKTHGFFLGISLSLPTPVDFKRGCVVGPSVLNGWDDFDIIGQLQTRFAVPVYVENDVNLMTICEHKRRFPTVDDMLFVKVGTGIGSGMIAGGRMFRGAQGAAGDIGHIQFLSDDAPLCRCGKFGCVEARAAGWAIARDLSARGFHAETARDVIDLVEQRKPEALMLLRAAGRTIGEVISDAVSIINPSLIVIGGTLARGGDFLLSGIRELVYQRCLPLATRDLSIVLSTAQEDSALFGAAYLLLEDIFAPLKVDRLLERFAARPL</sequence>
<comment type="similarity">
    <text evidence="1">Belongs to the ROK (NagC/XylR) family.</text>
</comment>
<organism evidence="2 3">
    <name type="scientific">Shinella lacus</name>
    <dbReference type="NCBI Taxonomy" id="2654216"/>
    <lineage>
        <taxon>Bacteria</taxon>
        <taxon>Pseudomonadati</taxon>
        <taxon>Pseudomonadota</taxon>
        <taxon>Alphaproteobacteria</taxon>
        <taxon>Hyphomicrobiales</taxon>
        <taxon>Rhizobiaceae</taxon>
        <taxon>Shinella</taxon>
    </lineage>
</organism>